<dbReference type="VEuPathDB" id="FungiDB:JI435_412000"/>
<organism evidence="1 2">
    <name type="scientific">Phaeosphaeria nodorum (strain SN15 / ATCC MYA-4574 / FGSC 10173)</name>
    <name type="common">Glume blotch fungus</name>
    <name type="synonym">Parastagonospora nodorum</name>
    <dbReference type="NCBI Taxonomy" id="321614"/>
    <lineage>
        <taxon>Eukaryota</taxon>
        <taxon>Fungi</taxon>
        <taxon>Dikarya</taxon>
        <taxon>Ascomycota</taxon>
        <taxon>Pezizomycotina</taxon>
        <taxon>Dothideomycetes</taxon>
        <taxon>Pleosporomycetidae</taxon>
        <taxon>Pleosporales</taxon>
        <taxon>Pleosporineae</taxon>
        <taxon>Phaeosphaeriaceae</taxon>
        <taxon>Parastagonospora</taxon>
    </lineage>
</organism>
<gene>
    <name evidence="1" type="ORF">JI435_412000</name>
</gene>
<dbReference type="AlphaFoldDB" id="A0A7U2F4Z2"/>
<evidence type="ECO:0000313" key="1">
    <source>
        <dbReference type="EMBL" id="QRC98422.1"/>
    </source>
</evidence>
<dbReference type="EMBL" id="CP069030">
    <property type="protein sequence ID" value="QRC98422.1"/>
    <property type="molecule type" value="Genomic_DNA"/>
</dbReference>
<keyword evidence="2" id="KW-1185">Reference proteome</keyword>
<name>A0A7U2F4Z2_PHANO</name>
<reference evidence="2" key="1">
    <citation type="journal article" date="2021" name="BMC Genomics">
        <title>Chromosome-level genome assembly and manually-curated proteome of model necrotroph Parastagonospora nodorum Sn15 reveals a genome-wide trove of candidate effector homologs, and redundancy of virulence-related functions within an accessory chromosome.</title>
        <authorList>
            <person name="Bertazzoni S."/>
            <person name="Jones D.A.B."/>
            <person name="Phan H.T."/>
            <person name="Tan K.-C."/>
            <person name="Hane J.K."/>
        </authorList>
    </citation>
    <scope>NUCLEOTIDE SEQUENCE [LARGE SCALE GENOMIC DNA]</scope>
    <source>
        <strain evidence="2">SN15 / ATCC MYA-4574 / FGSC 10173)</strain>
    </source>
</reference>
<protein>
    <submittedName>
        <fullName evidence="1">Uncharacterized protein</fullName>
    </submittedName>
</protein>
<dbReference type="Proteomes" id="UP000663193">
    <property type="component" value="Chromosome 8"/>
</dbReference>
<evidence type="ECO:0000313" key="2">
    <source>
        <dbReference type="Proteomes" id="UP000663193"/>
    </source>
</evidence>
<accession>A0A7U2F4Z2</accession>
<proteinExistence type="predicted"/>
<sequence length="73" mass="8089">MTTLFSLAIRQAILCCCHYCWESTRDLYRSPPRPSLAQNITHLIISAYVAFSSYSLALAALSSSPACIGYWLA</sequence>